<keyword evidence="1" id="KW-0472">Membrane</keyword>
<evidence type="ECO:0000313" key="3">
    <source>
        <dbReference type="Proteomes" id="UP000003987"/>
    </source>
</evidence>
<dbReference type="Proteomes" id="UP000003987">
    <property type="component" value="Unassembled WGS sequence"/>
</dbReference>
<accession>C7XVP3</accession>
<evidence type="ECO:0000256" key="1">
    <source>
        <dbReference type="SAM" id="Phobius"/>
    </source>
</evidence>
<proteinExistence type="predicted"/>
<dbReference type="AlphaFoldDB" id="C7XVP3"/>
<feature type="transmembrane region" description="Helical" evidence="1">
    <location>
        <begin position="12"/>
        <end position="39"/>
    </location>
</feature>
<gene>
    <name evidence="2" type="ORF">HMPREF0501_00787</name>
</gene>
<reference evidence="2 3" key="1">
    <citation type="submission" date="2009-06" db="EMBL/GenBank/DDBJ databases">
        <title>The Genome Sequence of Lactobacillus coleohominis strain 101-4-CHN.</title>
        <authorList>
            <consortium name="The Broad Institute Genome Sequencing Platform"/>
            <person name="Ward D."/>
            <person name="Young S.K."/>
            <person name="Zeng Q."/>
            <person name="Koehrsen M."/>
            <person name="Alvarado L."/>
            <person name="Berlin A."/>
            <person name="Borenstein D."/>
            <person name="Chen Z."/>
            <person name="Engels R."/>
            <person name="Freedman E."/>
            <person name="Gellesch M."/>
            <person name="Goldberg J."/>
            <person name="Griggs A."/>
            <person name="Gujja S."/>
            <person name="Heiman D."/>
            <person name="Hepburn T."/>
            <person name="Howarth C."/>
            <person name="Jen D."/>
            <person name="Larson L."/>
            <person name="Lewis B."/>
            <person name="Mehta T."/>
            <person name="Park D."/>
            <person name="Pearson M."/>
            <person name="Roberts A."/>
            <person name="Saif S."/>
            <person name="Shea T."/>
            <person name="Shenoy N."/>
            <person name="Sisk P."/>
            <person name="Stolte C."/>
            <person name="Sykes S."/>
            <person name="Walk T."/>
            <person name="White J."/>
            <person name="Yandava C."/>
            <person name="Liu Y."/>
            <person name="Xu Q."/>
            <person name="Lander E."/>
            <person name="Nusbaum C."/>
            <person name="Galagan J."/>
            <person name="Birren B."/>
        </authorList>
    </citation>
    <scope>NUCLEOTIDE SEQUENCE [LARGE SCALE GENOMIC DNA]</scope>
    <source>
        <strain evidence="2 3">101-4-CHN</strain>
    </source>
</reference>
<sequence>MKITKKTRVRILNTALLVMAILSFVWLIITLGIAMSELVAVGHVDDVENFYSDHLIERWLFAVLLWGLTTVAYVIHSTITIWTLTQKDQSATLNDHQPISKPKHARDVEEL</sequence>
<protein>
    <submittedName>
        <fullName evidence="2">Uncharacterized protein</fullName>
    </submittedName>
</protein>
<dbReference type="RefSeq" id="WP_006916594.1">
    <property type="nucleotide sequence ID" value="NZ_GG698803.1"/>
</dbReference>
<evidence type="ECO:0000313" key="2">
    <source>
        <dbReference type="EMBL" id="EEU30409.1"/>
    </source>
</evidence>
<dbReference type="STRING" id="575594.HMPREF0501_00787"/>
<organism evidence="2 3">
    <name type="scientific">Limosilactobacillus coleohominis 101-4-CHN</name>
    <dbReference type="NCBI Taxonomy" id="575594"/>
    <lineage>
        <taxon>Bacteria</taxon>
        <taxon>Bacillati</taxon>
        <taxon>Bacillota</taxon>
        <taxon>Bacilli</taxon>
        <taxon>Lactobacillales</taxon>
        <taxon>Lactobacillaceae</taxon>
        <taxon>Limosilactobacillus</taxon>
    </lineage>
</organism>
<feature type="transmembrane region" description="Helical" evidence="1">
    <location>
        <begin position="59"/>
        <end position="84"/>
    </location>
</feature>
<keyword evidence="3" id="KW-1185">Reference proteome</keyword>
<keyword evidence="1" id="KW-0812">Transmembrane</keyword>
<dbReference type="HOGENOM" id="CLU_2155102_0_0_9"/>
<keyword evidence="1" id="KW-1133">Transmembrane helix</keyword>
<dbReference type="EMBL" id="GG698803">
    <property type="protein sequence ID" value="EEU30409.1"/>
    <property type="molecule type" value="Genomic_DNA"/>
</dbReference>
<name>C7XVP3_9LACO</name>